<comment type="caution">
    <text evidence="2">The sequence shown here is derived from an EMBL/GenBank/DDBJ whole genome shotgun (WGS) entry which is preliminary data.</text>
</comment>
<dbReference type="PANTHER" id="PTHR21641">
    <property type="entry name" value="TRANSLATION INITIATION FACTOR-RELATED"/>
    <property type="match status" value="1"/>
</dbReference>
<dbReference type="InterPro" id="IPR012340">
    <property type="entry name" value="NA-bd_OB-fold"/>
</dbReference>
<keyword evidence="2" id="KW-0648">Protein biosynthesis</keyword>
<dbReference type="AlphaFoldDB" id="A0AAV8A5R6"/>
<dbReference type="SUPFAM" id="SSF50249">
    <property type="entry name" value="Nucleic acid-binding proteins"/>
    <property type="match status" value="1"/>
</dbReference>
<feature type="compositionally biased region" description="Acidic residues" evidence="1">
    <location>
        <begin position="193"/>
        <end position="211"/>
    </location>
</feature>
<accession>A0AAV8A5R6</accession>
<sequence length="211" mass="24182">MSHARKHVLRSVLNSYPEPTENEFVVQVIQVNGDNIVEVCVPSEYAYLATKDSKKVESKMSNVNKQTITNEEEQESQTETLSSILVLLPRKFNKLIWIKRGDFLIVEGCNKETLKTLGKNDKIRGMITHVLYQNQISHLIAINKFPECFIHPKNKKKKSDSILSEEEDDDELFQNPNRNNLVWESESSSSTETETETETESESESESESDI</sequence>
<organism evidence="2 3">
    <name type="scientific">Anaeramoeba flamelloides</name>
    <dbReference type="NCBI Taxonomy" id="1746091"/>
    <lineage>
        <taxon>Eukaryota</taxon>
        <taxon>Metamonada</taxon>
        <taxon>Anaeramoebidae</taxon>
        <taxon>Anaeramoeba</taxon>
    </lineage>
</organism>
<dbReference type="PANTHER" id="PTHR21641:SF0">
    <property type="entry name" value="RNA-BINDING PROTEIN EIF1AD-RELATED"/>
    <property type="match status" value="1"/>
</dbReference>
<gene>
    <name evidence="2" type="ORF">M0812_00603</name>
</gene>
<reference evidence="2" key="1">
    <citation type="submission" date="2022-08" db="EMBL/GenBank/DDBJ databases">
        <title>Novel sulphate-reducing endosymbionts in the free-living metamonad Anaeramoeba.</title>
        <authorList>
            <person name="Jerlstrom-Hultqvist J."/>
            <person name="Cepicka I."/>
            <person name="Gallot-Lavallee L."/>
            <person name="Salas-Leiva D."/>
            <person name="Curtis B.A."/>
            <person name="Zahonova K."/>
            <person name="Pipaliya S."/>
            <person name="Dacks J."/>
            <person name="Roger A.J."/>
        </authorList>
    </citation>
    <scope>NUCLEOTIDE SEQUENCE</scope>
    <source>
        <strain evidence="2">Busselton2</strain>
    </source>
</reference>
<evidence type="ECO:0000313" key="3">
    <source>
        <dbReference type="Proteomes" id="UP001146793"/>
    </source>
</evidence>
<dbReference type="GO" id="GO:0003743">
    <property type="term" value="F:translation initiation factor activity"/>
    <property type="evidence" value="ECO:0007669"/>
    <property type="project" value="UniProtKB-KW"/>
</dbReference>
<dbReference type="EMBL" id="JANTQA010000015">
    <property type="protein sequence ID" value="KAJ3448127.1"/>
    <property type="molecule type" value="Genomic_DNA"/>
</dbReference>
<evidence type="ECO:0000256" key="1">
    <source>
        <dbReference type="SAM" id="MobiDB-lite"/>
    </source>
</evidence>
<evidence type="ECO:0000313" key="2">
    <source>
        <dbReference type="EMBL" id="KAJ3448127.1"/>
    </source>
</evidence>
<protein>
    <submittedName>
        <fullName evidence="2">Translation initiation factor-related</fullName>
    </submittedName>
</protein>
<feature type="compositionally biased region" description="Acidic residues" evidence="1">
    <location>
        <begin position="163"/>
        <end position="172"/>
    </location>
</feature>
<proteinExistence type="predicted"/>
<dbReference type="Gene3D" id="2.40.50.140">
    <property type="entry name" value="Nucleic acid-binding proteins"/>
    <property type="match status" value="1"/>
</dbReference>
<dbReference type="GO" id="GO:0005634">
    <property type="term" value="C:nucleus"/>
    <property type="evidence" value="ECO:0007669"/>
    <property type="project" value="TreeGrafter"/>
</dbReference>
<dbReference type="InterPro" id="IPR039294">
    <property type="entry name" value="EIF1AD"/>
</dbReference>
<keyword evidence="2" id="KW-0396">Initiation factor</keyword>
<dbReference type="Proteomes" id="UP001146793">
    <property type="component" value="Unassembled WGS sequence"/>
</dbReference>
<name>A0AAV8A5R6_9EUKA</name>
<feature type="region of interest" description="Disordered" evidence="1">
    <location>
        <begin position="156"/>
        <end position="211"/>
    </location>
</feature>